<evidence type="ECO:0000256" key="1">
    <source>
        <dbReference type="ARBA" id="ARBA00022729"/>
    </source>
</evidence>
<dbReference type="InterPro" id="IPR013106">
    <property type="entry name" value="Ig_V-set"/>
</dbReference>
<dbReference type="Ensembl" id="ENSLBET00000005960.1">
    <property type="protein sequence ID" value="ENSLBEP00000005668.1"/>
    <property type="gene ID" value="ENSLBEG00000004368.1"/>
</dbReference>
<dbReference type="InterPro" id="IPR051287">
    <property type="entry name" value="TCR_variable_region"/>
</dbReference>
<keyword evidence="7" id="KW-1185">Reference proteome</keyword>
<dbReference type="PANTHER" id="PTHR19367:SF18">
    <property type="entry name" value="T CELL RECEPTOR ALPHA VARIABLE 16"/>
    <property type="match status" value="1"/>
</dbReference>
<keyword evidence="1" id="KW-0732">Signal</keyword>
<dbReference type="AlphaFoldDB" id="A0A3Q3EE93"/>
<proteinExistence type="predicted"/>
<name>A0A3Q3EE93_9LABR</name>
<evidence type="ECO:0000256" key="3">
    <source>
        <dbReference type="ARBA" id="ARBA00023170"/>
    </source>
</evidence>
<dbReference type="GeneTree" id="ENSGT01150000287077"/>
<evidence type="ECO:0000313" key="7">
    <source>
        <dbReference type="Proteomes" id="UP000261660"/>
    </source>
</evidence>
<evidence type="ECO:0000256" key="2">
    <source>
        <dbReference type="ARBA" id="ARBA00023130"/>
    </source>
</evidence>
<dbReference type="SUPFAM" id="SSF48726">
    <property type="entry name" value="Immunoglobulin"/>
    <property type="match status" value="1"/>
</dbReference>
<evidence type="ECO:0000313" key="6">
    <source>
        <dbReference type="Ensembl" id="ENSLBEP00000005668.1"/>
    </source>
</evidence>
<reference evidence="6" key="1">
    <citation type="submission" date="2025-08" db="UniProtKB">
        <authorList>
            <consortium name="Ensembl"/>
        </authorList>
    </citation>
    <scope>IDENTIFICATION</scope>
</reference>
<dbReference type="STRING" id="56723.ENSLBEP00000005668"/>
<keyword evidence="3" id="KW-0675">Receptor</keyword>
<dbReference type="Gene3D" id="2.60.40.10">
    <property type="entry name" value="Immunoglobulins"/>
    <property type="match status" value="1"/>
</dbReference>
<dbReference type="Proteomes" id="UP000261660">
    <property type="component" value="Unplaced"/>
</dbReference>
<organism evidence="6 7">
    <name type="scientific">Labrus bergylta</name>
    <name type="common">ballan wrasse</name>
    <dbReference type="NCBI Taxonomy" id="56723"/>
    <lineage>
        <taxon>Eukaryota</taxon>
        <taxon>Metazoa</taxon>
        <taxon>Chordata</taxon>
        <taxon>Craniata</taxon>
        <taxon>Vertebrata</taxon>
        <taxon>Euteleostomi</taxon>
        <taxon>Actinopterygii</taxon>
        <taxon>Neopterygii</taxon>
        <taxon>Teleostei</taxon>
        <taxon>Neoteleostei</taxon>
        <taxon>Acanthomorphata</taxon>
        <taxon>Eupercaria</taxon>
        <taxon>Labriformes</taxon>
        <taxon>Labridae</taxon>
        <taxon>Labrus</taxon>
    </lineage>
</organism>
<reference evidence="6" key="2">
    <citation type="submission" date="2025-09" db="UniProtKB">
        <authorList>
            <consortium name="Ensembl"/>
        </authorList>
    </citation>
    <scope>IDENTIFICATION</scope>
</reference>
<keyword evidence="2" id="KW-1064">Adaptive immunity</keyword>
<dbReference type="GO" id="GO:0002250">
    <property type="term" value="P:adaptive immune response"/>
    <property type="evidence" value="ECO:0007669"/>
    <property type="project" value="UniProtKB-KW"/>
</dbReference>
<keyword evidence="2" id="KW-0391">Immunity</keyword>
<keyword evidence="4" id="KW-0393">Immunoglobulin domain</keyword>
<dbReference type="InterPro" id="IPR013783">
    <property type="entry name" value="Ig-like_fold"/>
</dbReference>
<dbReference type="Pfam" id="PF07686">
    <property type="entry name" value="V-set"/>
    <property type="match status" value="1"/>
</dbReference>
<dbReference type="SMART" id="SM00406">
    <property type="entry name" value="IGv"/>
    <property type="match status" value="1"/>
</dbReference>
<dbReference type="InParanoid" id="A0A3Q3EE93"/>
<evidence type="ECO:0000259" key="5">
    <source>
        <dbReference type="SMART" id="SM00406"/>
    </source>
</evidence>
<sequence>MNLYRVHSDQPTNQPVIVYSLEGSTVTLSYSYPELSTNDYFFWYRQHPGKQPQLLVGHSASGTIGNALRSGLKISVEKKEINMNISSAALTDSAVYYCALKPTKTTQHSQHPPEGVTYYKLDSVRRLWKNVDQLTGKARSKSRPIELKLNGVIQDDSLAVANGFNEYFLESVLEWGAIPMNSSYPLF</sequence>
<dbReference type="InterPro" id="IPR036179">
    <property type="entry name" value="Ig-like_dom_sf"/>
</dbReference>
<protein>
    <recommendedName>
        <fullName evidence="5">Immunoglobulin V-set domain-containing protein</fullName>
    </recommendedName>
</protein>
<accession>A0A3Q3EE93</accession>
<dbReference type="PANTHER" id="PTHR19367">
    <property type="entry name" value="T-CELL RECEPTOR ALPHA CHAIN V REGION"/>
    <property type="match status" value="1"/>
</dbReference>
<feature type="domain" description="Immunoglobulin V-set" evidence="5">
    <location>
        <begin position="25"/>
        <end position="100"/>
    </location>
</feature>
<evidence type="ECO:0000256" key="4">
    <source>
        <dbReference type="ARBA" id="ARBA00023319"/>
    </source>
</evidence>